<dbReference type="GeneID" id="55002009"/>
<name>A0A1B1IVX9_9CAUD</name>
<accession>A0A1B1IVX9</accession>
<organism evidence="1 2">
    <name type="scientific">uncultured phage_Deep1-GF2-KM23-C739</name>
    <dbReference type="NCBI Taxonomy" id="2740798"/>
    <lineage>
        <taxon>Viruses</taxon>
        <taxon>Duplodnaviria</taxon>
        <taxon>Heunggongvirae</taxon>
        <taxon>Uroviricota</taxon>
        <taxon>Caudoviricetes</taxon>
        <taxon>Autographivirales</taxon>
        <taxon>Chosvirus</taxon>
        <taxon>Chosvirus KM23C739</taxon>
    </lineage>
</organism>
<evidence type="ECO:0000313" key="2">
    <source>
        <dbReference type="Proteomes" id="UP000505242"/>
    </source>
</evidence>
<dbReference type="EMBL" id="KT997847">
    <property type="protein sequence ID" value="ANS05472.1"/>
    <property type="molecule type" value="Genomic_DNA"/>
</dbReference>
<proteinExistence type="predicted"/>
<dbReference type="Proteomes" id="UP000505242">
    <property type="component" value="Genome"/>
</dbReference>
<dbReference type="Pfam" id="PF07275">
    <property type="entry name" value="ArdA"/>
    <property type="match status" value="1"/>
</dbReference>
<dbReference type="Gene3D" id="3.10.20.480">
    <property type="entry name" value="Antirestriction protein ArdA, domain 1"/>
    <property type="match status" value="1"/>
</dbReference>
<dbReference type="InterPro" id="IPR009899">
    <property type="entry name" value="ArdA"/>
</dbReference>
<reference evidence="1 2" key="1">
    <citation type="submission" date="2015-11" db="EMBL/GenBank/DDBJ databases">
        <title>Genomes of Abundant and Widespread Viruses from the Deep Ocean.</title>
        <authorList>
            <person name="Mizuno C.M."/>
            <person name="Ghai R."/>
            <person name="Saghai A."/>
            <person name="Lopez-Garcia P."/>
            <person name="Rodriguez-Valera F."/>
        </authorList>
    </citation>
    <scope>NUCLEOTIDE SEQUENCE [LARGE SCALE GENOMIC DNA]</scope>
</reference>
<keyword evidence="2" id="KW-1185">Reference proteome</keyword>
<protein>
    <submittedName>
        <fullName evidence="1">Antirestriction protein</fullName>
    </submittedName>
</protein>
<dbReference type="InterPro" id="IPR041895">
    <property type="entry name" value="ArdA_dom1"/>
</dbReference>
<dbReference type="KEGG" id="vg:55002009"/>
<dbReference type="RefSeq" id="YP_009810986.1">
    <property type="nucleotide sequence ID" value="NC_048050.1"/>
</dbReference>
<evidence type="ECO:0000313" key="1">
    <source>
        <dbReference type="EMBL" id="ANS05472.1"/>
    </source>
</evidence>
<sequence>MEEVKQDSQIYVACLASYNAGRLHGSWITPADTEEKLQAQIDKILKSSKEPFAEEWAIHDYDNFPNLGEYPSNENIIKVKKAQKEHGINPINAFLEHYTTDDLEHFTDSYSGEYDSFRDYSDQLFDELYLHDVPKHIIPYIDYGAFENDTKLDTTEVKAPNYKVYIFRQF</sequence>